<sequence>MEQFQNYDMVHRVYAQSIQLNHEFKAAETAYYPMTLHIYYDAHRASDERESFDKQLVEWQILAEKDPATFDAQKEAGNYLTREGQSLKVNHDAIKEKKARMGYFALLSNSSLSSSEVLDNYRRKDVVEKAFSDIKDRLNMRRVKVSSNRSLEGKLFVQHLALILIAYIQREMKESQLNKTYTMEDILIHLNRIKGYWDEEFGLTIGKILEKQEEIYRGLKIAPLV</sequence>
<reference evidence="1 2" key="1">
    <citation type="submission" date="2017-09" db="EMBL/GenBank/DDBJ databases">
        <title>Complete genome sequence of Oxytococcus suis strain ZY16052.</title>
        <authorList>
            <person name="Li F."/>
        </authorList>
    </citation>
    <scope>NUCLEOTIDE SEQUENCE [LARGE SCALE GENOMIC DNA]</scope>
    <source>
        <strain evidence="1 2">ZY16052</strain>
    </source>
</reference>
<accession>A0A347WHZ4</accession>
<protein>
    <submittedName>
        <fullName evidence="1">Uncharacterized protein</fullName>
    </submittedName>
</protein>
<organism evidence="1 2">
    <name type="scientific">Suicoccus acidiformans</name>
    <dbReference type="NCBI Taxonomy" id="2036206"/>
    <lineage>
        <taxon>Bacteria</taxon>
        <taxon>Bacillati</taxon>
        <taxon>Bacillota</taxon>
        <taxon>Bacilli</taxon>
        <taxon>Lactobacillales</taxon>
        <taxon>Aerococcaceae</taxon>
        <taxon>Suicoccus</taxon>
    </lineage>
</organism>
<gene>
    <name evidence="1" type="ORF">CL176_00905</name>
</gene>
<dbReference type="AlphaFoldDB" id="A0A347WHZ4"/>
<proteinExistence type="predicted"/>
<dbReference type="PANTHER" id="PTHR34614">
    <property type="match status" value="1"/>
</dbReference>
<name>A0A347WHZ4_9LACT</name>
<keyword evidence="2" id="KW-1185">Reference proteome</keyword>
<dbReference type="OrthoDB" id="2157903at2"/>
<dbReference type="EMBL" id="CP023434">
    <property type="protein sequence ID" value="AXY24701.1"/>
    <property type="molecule type" value="Genomic_DNA"/>
</dbReference>
<dbReference type="Proteomes" id="UP000263232">
    <property type="component" value="Chromosome"/>
</dbReference>
<evidence type="ECO:0000313" key="2">
    <source>
        <dbReference type="Proteomes" id="UP000263232"/>
    </source>
</evidence>
<dbReference type="PANTHER" id="PTHR34614:SF2">
    <property type="entry name" value="TRANSPOSASE IS4-LIKE DOMAIN-CONTAINING PROTEIN"/>
    <property type="match status" value="1"/>
</dbReference>
<dbReference type="KEGG" id="abae:CL176_00905"/>
<evidence type="ECO:0000313" key="1">
    <source>
        <dbReference type="EMBL" id="AXY24701.1"/>
    </source>
</evidence>
<dbReference type="RefSeq" id="WP_118989625.1">
    <property type="nucleotide sequence ID" value="NZ_CP023434.1"/>
</dbReference>